<dbReference type="CDD" id="cd00326">
    <property type="entry name" value="alpha_CA"/>
    <property type="match status" value="1"/>
</dbReference>
<evidence type="ECO:0000256" key="2">
    <source>
        <dbReference type="SAM" id="MobiDB-lite"/>
    </source>
</evidence>
<feature type="non-terminal residue" evidence="4">
    <location>
        <position position="1"/>
    </location>
</feature>
<dbReference type="SUPFAM" id="SSF51069">
    <property type="entry name" value="Carbonic anhydrase"/>
    <property type="match status" value="2"/>
</dbReference>
<dbReference type="SMART" id="SM01057">
    <property type="entry name" value="Carb_anhydrase"/>
    <property type="match status" value="1"/>
</dbReference>
<feature type="compositionally biased region" description="Basic and acidic residues" evidence="2">
    <location>
        <begin position="456"/>
        <end position="465"/>
    </location>
</feature>
<evidence type="ECO:0000259" key="3">
    <source>
        <dbReference type="PROSITE" id="PS51144"/>
    </source>
</evidence>
<evidence type="ECO:0000313" key="5">
    <source>
        <dbReference type="Proteomes" id="UP000837857"/>
    </source>
</evidence>
<comment type="similarity">
    <text evidence="1">Belongs to the alpha-carbonic anhydrase family.</text>
</comment>
<feature type="domain" description="Alpha-carbonic anhydrase" evidence="3">
    <location>
        <begin position="15"/>
        <end position="269"/>
    </location>
</feature>
<proteinExistence type="inferred from homology"/>
<dbReference type="PANTHER" id="PTHR18952:SF114">
    <property type="entry name" value="CARBONIC ANHYDRASE 3, ISOFORM A"/>
    <property type="match status" value="1"/>
</dbReference>
<dbReference type="InterPro" id="IPR023561">
    <property type="entry name" value="Carbonic_anhydrase_a-class"/>
</dbReference>
<dbReference type="InterPro" id="IPR036398">
    <property type="entry name" value="CA_dom_sf"/>
</dbReference>
<organism evidence="4 5">
    <name type="scientific">Iphiclides podalirius</name>
    <name type="common">scarce swallowtail</name>
    <dbReference type="NCBI Taxonomy" id="110791"/>
    <lineage>
        <taxon>Eukaryota</taxon>
        <taxon>Metazoa</taxon>
        <taxon>Ecdysozoa</taxon>
        <taxon>Arthropoda</taxon>
        <taxon>Hexapoda</taxon>
        <taxon>Insecta</taxon>
        <taxon>Pterygota</taxon>
        <taxon>Neoptera</taxon>
        <taxon>Endopterygota</taxon>
        <taxon>Lepidoptera</taxon>
        <taxon>Glossata</taxon>
        <taxon>Ditrysia</taxon>
        <taxon>Papilionoidea</taxon>
        <taxon>Papilionidae</taxon>
        <taxon>Papilioninae</taxon>
        <taxon>Iphiclides</taxon>
    </lineage>
</organism>
<reference evidence="4" key="1">
    <citation type="submission" date="2022-03" db="EMBL/GenBank/DDBJ databases">
        <authorList>
            <person name="Martin H S."/>
        </authorList>
    </citation>
    <scope>NUCLEOTIDE SEQUENCE</scope>
</reference>
<evidence type="ECO:0000313" key="4">
    <source>
        <dbReference type="EMBL" id="CAH2070980.1"/>
    </source>
</evidence>
<dbReference type="Pfam" id="PF00194">
    <property type="entry name" value="Carb_anhydrase"/>
    <property type="match status" value="2"/>
</dbReference>
<sequence>MNNKIVRLNLKSLRVHASEAAASEAEQISKLRASQSPIAISVHRCPIWSSLEPLQFRDYWDNAKKGTLLNTGQTAYFTFDGSSRPRLRGGPLIGEYIFEQMHFHWSVDDFTGCEHVLDGHGYAAECHLVHYNTKYQSLEAAVAHPDGLAVVGFLLEVVDAPNPSFDEFVEGLEKIKKRDEHVEVSSESLVWMDREDLSSGSYVTYKGSLTTPPYTECVTWIIYEKPVQIGSEQLGLLRQLEGPDSIPIERNVRPTQRHPPGHSVIYVQQVKAKLSEYMTQQEALQHPDGVVMVCYIIKYGVNPDERLEWVIEGFQRIKEAQTCTRIGPYPMSRLLPMFYEDYFLYWGTLPTVRGERFVIRYLVPRATLFASTEQMAQFRKLWNPWDEPNLGNSSPLQEKRERKVFLINPHWNQYNSLLPIPRVPEDSISVLSPAYQANPWMLPSQNRPEEPQETGENEKEESLMK</sequence>
<dbReference type="Proteomes" id="UP000837857">
    <property type="component" value="Chromosome 6"/>
</dbReference>
<name>A0ABN8J025_9NEOP</name>
<dbReference type="EMBL" id="OW152818">
    <property type="protein sequence ID" value="CAH2070980.1"/>
    <property type="molecule type" value="Genomic_DNA"/>
</dbReference>
<dbReference type="InterPro" id="IPR001148">
    <property type="entry name" value="CA_dom"/>
</dbReference>
<keyword evidence="5" id="KW-1185">Reference proteome</keyword>
<protein>
    <recommendedName>
        <fullName evidence="3">Alpha-carbonic anhydrase domain-containing protein</fullName>
    </recommendedName>
</protein>
<feature type="region of interest" description="Disordered" evidence="2">
    <location>
        <begin position="440"/>
        <end position="465"/>
    </location>
</feature>
<evidence type="ECO:0000256" key="1">
    <source>
        <dbReference type="ARBA" id="ARBA00010718"/>
    </source>
</evidence>
<dbReference type="PROSITE" id="PS51144">
    <property type="entry name" value="ALPHA_CA_2"/>
    <property type="match status" value="1"/>
</dbReference>
<gene>
    <name evidence="4" type="ORF">IPOD504_LOCUS14929</name>
</gene>
<dbReference type="PANTHER" id="PTHR18952">
    <property type="entry name" value="CARBONIC ANHYDRASE"/>
    <property type="match status" value="1"/>
</dbReference>
<dbReference type="Gene3D" id="3.10.200.10">
    <property type="entry name" value="Alpha carbonic anhydrase"/>
    <property type="match status" value="2"/>
</dbReference>
<accession>A0ABN8J025</accession>